<dbReference type="Pfam" id="PF00067">
    <property type="entry name" value="p450"/>
    <property type="match status" value="1"/>
</dbReference>
<dbReference type="PROSITE" id="PS00086">
    <property type="entry name" value="CYTOCHROME_P450"/>
    <property type="match status" value="1"/>
</dbReference>
<comment type="similarity">
    <text evidence="1 8">Belongs to the cytochrome P450 family.</text>
</comment>
<comment type="caution">
    <text evidence="9">The sequence shown here is derived from an EMBL/GenBank/DDBJ whole genome shotgun (WGS) entry which is preliminary data.</text>
</comment>
<organism evidence="9 10">
    <name type="scientific">Sphingomonas changbaiensis NBRC 104936</name>
    <dbReference type="NCBI Taxonomy" id="1219043"/>
    <lineage>
        <taxon>Bacteria</taxon>
        <taxon>Pseudomonadati</taxon>
        <taxon>Pseudomonadota</taxon>
        <taxon>Alphaproteobacteria</taxon>
        <taxon>Sphingomonadales</taxon>
        <taxon>Sphingomonadaceae</taxon>
        <taxon>Sphingomonas</taxon>
    </lineage>
</organism>
<dbReference type="RefSeq" id="WP_084689499.1">
    <property type="nucleotide sequence ID" value="NZ_BBWU01000039.1"/>
</dbReference>
<evidence type="ECO:0000256" key="8">
    <source>
        <dbReference type="RuleBase" id="RU000461"/>
    </source>
</evidence>
<reference evidence="9 10" key="1">
    <citation type="submission" date="2015-04" db="EMBL/GenBank/DDBJ databases">
        <title>Whole genome shotgun sequence of Sphingomonas changbaiensis NBRC 104936.</title>
        <authorList>
            <person name="Katano-Makiyama Y."/>
            <person name="Hosoyama A."/>
            <person name="Hashimoto M."/>
            <person name="Noguchi M."/>
            <person name="Tsuchikane K."/>
            <person name="Ohji S."/>
            <person name="Yamazoe A."/>
            <person name="Ichikawa N."/>
            <person name="Kimura A."/>
            <person name="Fujita N."/>
        </authorList>
    </citation>
    <scope>NUCLEOTIDE SEQUENCE [LARGE SCALE GENOMIC DNA]</scope>
    <source>
        <strain evidence="9 10">NBRC 104936</strain>
    </source>
</reference>
<dbReference type="InterPro" id="IPR036396">
    <property type="entry name" value="Cyt_P450_sf"/>
</dbReference>
<dbReference type="InterPro" id="IPR017972">
    <property type="entry name" value="Cyt_P450_CS"/>
</dbReference>
<keyword evidence="4 8" id="KW-0560">Oxidoreductase</keyword>
<dbReference type="Proteomes" id="UP000033202">
    <property type="component" value="Unassembled WGS sequence"/>
</dbReference>
<gene>
    <name evidence="9" type="ORF">SCH01S_39_01600</name>
</gene>
<keyword evidence="6 8" id="KW-0503">Monooxygenase</keyword>
<feature type="binding site" description="axial binding residue" evidence="7">
    <location>
        <position position="397"/>
    </location>
    <ligand>
        <name>heme</name>
        <dbReference type="ChEBI" id="CHEBI:30413"/>
    </ligand>
    <ligandPart>
        <name>Fe</name>
        <dbReference type="ChEBI" id="CHEBI:18248"/>
    </ligandPart>
</feature>
<comment type="cofactor">
    <cofactor evidence="7">
        <name>heme</name>
        <dbReference type="ChEBI" id="CHEBI:30413"/>
    </cofactor>
</comment>
<sequence length="449" mass="49045">MAARFVPVMPPRLDRPRSAWSGVFGKSARNTIGGWSERAFEAPYLRGRLLTITLHTISDPDAVQHVLLDNAANYVKPAVVKRLLAPLSGRGLLGADGDLWRKQRRMVAPTFAPAAIASMAPLIARVAERQVAGWPKGPALLDMAAEATRATMAIIVEALFSADPRLMTREASDHIAAALNAAAEARLGALLRLPVAELTRTGRRGRRGVVFLRRTLDRIVRERGIGGGADDFLGGLIRALAQQFPEAEALELAVDNAATFYLAGHETTANALAWTLYLLSEDREAQERARAESIAALSADPAELADKLPWTRQVLEEALRLYPSAPRFDREALGEDVLCGAPIRRGEIVTVMPWLVHRHHALWDAPDAFDPERFAPEAKARLHRFQYIPFGAGPRVCIGARFATMEALIILAHWLAARRFAPSGRPVVPAASVTLRPEGGLWLQTSPSR</sequence>
<dbReference type="AlphaFoldDB" id="A0A0E9MRY4"/>
<dbReference type="PANTHER" id="PTHR24291:SF50">
    <property type="entry name" value="BIFUNCTIONAL ALBAFLAVENONE MONOOXYGENASE_TERPENE SYNTHASE"/>
    <property type="match status" value="1"/>
</dbReference>
<keyword evidence="10" id="KW-1185">Reference proteome</keyword>
<dbReference type="GO" id="GO:0016705">
    <property type="term" value="F:oxidoreductase activity, acting on paired donors, with incorporation or reduction of molecular oxygen"/>
    <property type="evidence" value="ECO:0007669"/>
    <property type="project" value="InterPro"/>
</dbReference>
<dbReference type="PRINTS" id="PR00385">
    <property type="entry name" value="P450"/>
</dbReference>
<keyword evidence="2 7" id="KW-0349">Heme</keyword>
<evidence type="ECO:0000313" key="9">
    <source>
        <dbReference type="EMBL" id="GAO39875.1"/>
    </source>
</evidence>
<dbReference type="InterPro" id="IPR002403">
    <property type="entry name" value="Cyt_P450_E_grp-IV"/>
</dbReference>
<dbReference type="GO" id="GO:0020037">
    <property type="term" value="F:heme binding"/>
    <property type="evidence" value="ECO:0007669"/>
    <property type="project" value="InterPro"/>
</dbReference>
<dbReference type="GO" id="GO:0005506">
    <property type="term" value="F:iron ion binding"/>
    <property type="evidence" value="ECO:0007669"/>
    <property type="project" value="InterPro"/>
</dbReference>
<proteinExistence type="inferred from homology"/>
<name>A0A0E9MRY4_9SPHN</name>
<evidence type="ECO:0000256" key="2">
    <source>
        <dbReference type="ARBA" id="ARBA00022617"/>
    </source>
</evidence>
<evidence type="ECO:0000256" key="1">
    <source>
        <dbReference type="ARBA" id="ARBA00010617"/>
    </source>
</evidence>
<keyword evidence="3 7" id="KW-0479">Metal-binding</keyword>
<evidence type="ECO:0000256" key="5">
    <source>
        <dbReference type="ARBA" id="ARBA00023004"/>
    </source>
</evidence>
<evidence type="ECO:0000313" key="10">
    <source>
        <dbReference type="Proteomes" id="UP000033202"/>
    </source>
</evidence>
<dbReference type="GO" id="GO:0004497">
    <property type="term" value="F:monooxygenase activity"/>
    <property type="evidence" value="ECO:0007669"/>
    <property type="project" value="UniProtKB-KW"/>
</dbReference>
<evidence type="ECO:0000256" key="3">
    <source>
        <dbReference type="ARBA" id="ARBA00022723"/>
    </source>
</evidence>
<protein>
    <submittedName>
        <fullName evidence="9">Putative cytochrome P450</fullName>
    </submittedName>
</protein>
<dbReference type="PRINTS" id="PR00465">
    <property type="entry name" value="EP450IV"/>
</dbReference>
<dbReference type="InterPro" id="IPR050196">
    <property type="entry name" value="Cytochrome_P450_Monoox"/>
</dbReference>
<dbReference type="OrthoDB" id="9764248at2"/>
<evidence type="ECO:0000256" key="6">
    <source>
        <dbReference type="ARBA" id="ARBA00023033"/>
    </source>
</evidence>
<dbReference type="EMBL" id="BBWU01000039">
    <property type="protein sequence ID" value="GAO39875.1"/>
    <property type="molecule type" value="Genomic_DNA"/>
</dbReference>
<keyword evidence="5 7" id="KW-0408">Iron</keyword>
<dbReference type="InterPro" id="IPR001128">
    <property type="entry name" value="Cyt_P450"/>
</dbReference>
<dbReference type="STRING" id="1219043.SCH01S_39_01600"/>
<dbReference type="Gene3D" id="1.10.630.10">
    <property type="entry name" value="Cytochrome P450"/>
    <property type="match status" value="1"/>
</dbReference>
<evidence type="ECO:0000256" key="7">
    <source>
        <dbReference type="PIRSR" id="PIRSR602403-1"/>
    </source>
</evidence>
<dbReference type="PANTHER" id="PTHR24291">
    <property type="entry name" value="CYTOCHROME P450 FAMILY 4"/>
    <property type="match status" value="1"/>
</dbReference>
<evidence type="ECO:0000256" key="4">
    <source>
        <dbReference type="ARBA" id="ARBA00023002"/>
    </source>
</evidence>
<accession>A0A0E9MRY4</accession>
<dbReference type="SUPFAM" id="SSF48264">
    <property type="entry name" value="Cytochrome P450"/>
    <property type="match status" value="1"/>
</dbReference>